<evidence type="ECO:0000259" key="1">
    <source>
        <dbReference type="Pfam" id="PF07727"/>
    </source>
</evidence>
<sequence>MTSKVYSRKKVAVPRLIQVQESEPTSGNEVTISHLPSQIESELELPIAIRKGTRECTKRSLYPLSHVVSFKKLSWSYKSFLTSLNNIHIPTTLSEALSNENWKQAMNAKMKILEKNNTWELVDLPVGKRPVGCKWVYTVKYKASGSLERYKARLMAKGYTQTYGVDYLETFAPVAKINTGDHKLFIKHLDSRGVTTLLVYVDDINITGNDELEKHTLRQCLTKEFEIKELRRETGKLACKPANTPIYPNHKLGEAKEDIVGSLGKDILFKRSSGLVLEACKDVDYVGSVVNRRSTTRYTYKRFKKYKVSSKQIQAGNEKHIFTSLRGSVED</sequence>
<dbReference type="InterPro" id="IPR013103">
    <property type="entry name" value="RVT_2"/>
</dbReference>
<reference evidence="2 3" key="1">
    <citation type="journal article" date="2018" name="PLoS Genet.">
        <title>Population sequencing reveals clonal diversity and ancestral inbreeding in the grapevine cultivar Chardonnay.</title>
        <authorList>
            <person name="Roach M.J."/>
            <person name="Johnson D.L."/>
            <person name="Bohlmann J."/>
            <person name="van Vuuren H.J."/>
            <person name="Jones S.J."/>
            <person name="Pretorius I.S."/>
            <person name="Schmidt S.A."/>
            <person name="Borneman A.R."/>
        </authorList>
    </citation>
    <scope>NUCLEOTIDE SEQUENCE [LARGE SCALE GENOMIC DNA]</scope>
    <source>
        <strain evidence="3">cv. Chardonnay</strain>
        <tissue evidence="2">Leaf</tissue>
    </source>
</reference>
<organism evidence="2 3">
    <name type="scientific">Vitis vinifera</name>
    <name type="common">Grape</name>
    <dbReference type="NCBI Taxonomy" id="29760"/>
    <lineage>
        <taxon>Eukaryota</taxon>
        <taxon>Viridiplantae</taxon>
        <taxon>Streptophyta</taxon>
        <taxon>Embryophyta</taxon>
        <taxon>Tracheophyta</taxon>
        <taxon>Spermatophyta</taxon>
        <taxon>Magnoliopsida</taxon>
        <taxon>eudicotyledons</taxon>
        <taxon>Gunneridae</taxon>
        <taxon>Pentapetalae</taxon>
        <taxon>rosids</taxon>
        <taxon>Vitales</taxon>
        <taxon>Vitaceae</taxon>
        <taxon>Viteae</taxon>
        <taxon>Vitis</taxon>
    </lineage>
</organism>
<evidence type="ECO:0000313" key="3">
    <source>
        <dbReference type="Proteomes" id="UP000288805"/>
    </source>
</evidence>
<name>A0A438IN76_VITVI</name>
<proteinExistence type="predicted"/>
<evidence type="ECO:0000313" key="2">
    <source>
        <dbReference type="EMBL" id="RVW98153.1"/>
    </source>
</evidence>
<accession>A0A438IN76</accession>
<dbReference type="SUPFAM" id="SSF56672">
    <property type="entry name" value="DNA/RNA polymerases"/>
    <property type="match status" value="1"/>
</dbReference>
<protein>
    <submittedName>
        <fullName evidence="2">Retrovirus-related Pol polyprotein from transposon RE2</fullName>
    </submittedName>
</protein>
<dbReference type="Pfam" id="PF07727">
    <property type="entry name" value="RVT_2"/>
    <property type="match status" value="1"/>
</dbReference>
<feature type="domain" description="Reverse transcriptase Ty1/copia-type" evidence="1">
    <location>
        <begin position="116"/>
        <end position="178"/>
    </location>
</feature>
<dbReference type="AlphaFoldDB" id="A0A438IN76"/>
<gene>
    <name evidence="2" type="primary">RE2_389</name>
    <name evidence="2" type="ORF">CK203_031900</name>
</gene>
<dbReference type="EMBL" id="QGNW01000095">
    <property type="protein sequence ID" value="RVW98153.1"/>
    <property type="molecule type" value="Genomic_DNA"/>
</dbReference>
<dbReference type="InterPro" id="IPR043502">
    <property type="entry name" value="DNA/RNA_pol_sf"/>
</dbReference>
<dbReference type="Proteomes" id="UP000288805">
    <property type="component" value="Unassembled WGS sequence"/>
</dbReference>
<comment type="caution">
    <text evidence="2">The sequence shown here is derived from an EMBL/GenBank/DDBJ whole genome shotgun (WGS) entry which is preliminary data.</text>
</comment>